<evidence type="ECO:0000313" key="3">
    <source>
        <dbReference type="Proteomes" id="UP000190539"/>
    </source>
</evidence>
<dbReference type="AlphaFoldDB" id="A0A1V4ACM2"/>
<accession>A0A1V4ACM2</accession>
<keyword evidence="1" id="KW-0472">Membrane</keyword>
<dbReference type="RefSeq" id="WP_179120063.1">
    <property type="nucleotide sequence ID" value="NZ_CP045178.1"/>
</dbReference>
<dbReference type="Proteomes" id="UP000190539">
    <property type="component" value="Unassembled WGS sequence"/>
</dbReference>
<name>A0A1V4ACM2_9ACTN</name>
<dbReference type="EMBL" id="MVFC01000003">
    <property type="protein sequence ID" value="OON81724.1"/>
    <property type="molecule type" value="Genomic_DNA"/>
</dbReference>
<evidence type="ECO:0000256" key="1">
    <source>
        <dbReference type="SAM" id="Phobius"/>
    </source>
</evidence>
<organism evidence="2 3">
    <name type="scientific">Streptomyces tsukubensis</name>
    <dbReference type="NCBI Taxonomy" id="83656"/>
    <lineage>
        <taxon>Bacteria</taxon>
        <taxon>Bacillati</taxon>
        <taxon>Actinomycetota</taxon>
        <taxon>Actinomycetes</taxon>
        <taxon>Kitasatosporales</taxon>
        <taxon>Streptomycetaceae</taxon>
        <taxon>Streptomyces</taxon>
    </lineage>
</organism>
<comment type="caution">
    <text evidence="2">The sequence shown here is derived from an EMBL/GenBank/DDBJ whole genome shotgun (WGS) entry which is preliminary data.</text>
</comment>
<evidence type="ECO:0008006" key="4">
    <source>
        <dbReference type="Google" id="ProtNLM"/>
    </source>
</evidence>
<feature type="transmembrane region" description="Helical" evidence="1">
    <location>
        <begin position="65"/>
        <end position="87"/>
    </location>
</feature>
<dbReference type="Pfam" id="PF13630">
    <property type="entry name" value="SdpI"/>
    <property type="match status" value="1"/>
</dbReference>
<reference evidence="2 3" key="1">
    <citation type="submission" date="2017-02" db="EMBL/GenBank/DDBJ databases">
        <title>Draft Genome Sequence of Streptomyces tsukubaensis F601, a Producer of the immunosuppressant tacrolimus FK506.</title>
        <authorList>
            <person name="Zong G."/>
            <person name="Zhong C."/>
            <person name="Fu J."/>
            <person name="Qin R."/>
            <person name="Cao G."/>
        </authorList>
    </citation>
    <scope>NUCLEOTIDE SEQUENCE [LARGE SCALE GENOMIC DNA]</scope>
    <source>
        <strain evidence="2 3">F601</strain>
    </source>
</reference>
<evidence type="ECO:0000313" key="2">
    <source>
        <dbReference type="EMBL" id="OON81724.1"/>
    </source>
</evidence>
<protein>
    <recommendedName>
        <fullName evidence="4">SdpI family protein</fullName>
    </recommendedName>
</protein>
<dbReference type="InterPro" id="IPR025962">
    <property type="entry name" value="SdpI/YhfL"/>
</dbReference>
<feature type="transmembrane region" description="Helical" evidence="1">
    <location>
        <begin position="93"/>
        <end position="114"/>
    </location>
</feature>
<proteinExistence type="predicted"/>
<keyword evidence="1" id="KW-0812">Transmembrane</keyword>
<keyword evidence="3" id="KW-1185">Reference proteome</keyword>
<gene>
    <name evidence="2" type="ORF">B1H18_06170</name>
</gene>
<sequence>MDPVAGPVCGVGLITLGVLMHYVKDRVASGSIHRNSVIGIRTKATMSSDNAWSAGHAAAAPMLTVTYLTAYALGSITLAISLVFAVSDVENPAVIVIPLSGIGAVLVLLSVAAAKADAAARTAERTQG</sequence>
<keyword evidence="1" id="KW-1133">Transmembrane helix</keyword>